<evidence type="ECO:0000313" key="2">
    <source>
        <dbReference type="Proteomes" id="UP000177555"/>
    </source>
</evidence>
<accession>A0A1F5JLL2</accession>
<organism evidence="1 2">
    <name type="scientific">Candidatus Daviesbacteria bacterium RIFCSPHIGHO2_01_FULL_40_11</name>
    <dbReference type="NCBI Taxonomy" id="1797762"/>
    <lineage>
        <taxon>Bacteria</taxon>
        <taxon>Candidatus Daviesiibacteriota</taxon>
    </lineage>
</organism>
<reference evidence="1 2" key="1">
    <citation type="journal article" date="2016" name="Nat. Commun.">
        <title>Thousands of microbial genomes shed light on interconnected biogeochemical processes in an aquifer system.</title>
        <authorList>
            <person name="Anantharaman K."/>
            <person name="Brown C.T."/>
            <person name="Hug L.A."/>
            <person name="Sharon I."/>
            <person name="Castelle C.J."/>
            <person name="Probst A.J."/>
            <person name="Thomas B.C."/>
            <person name="Singh A."/>
            <person name="Wilkins M.J."/>
            <person name="Karaoz U."/>
            <person name="Brodie E.L."/>
            <person name="Williams K.H."/>
            <person name="Hubbard S.S."/>
            <person name="Banfield J.F."/>
        </authorList>
    </citation>
    <scope>NUCLEOTIDE SEQUENCE [LARGE SCALE GENOMIC DNA]</scope>
</reference>
<evidence type="ECO:0000313" key="1">
    <source>
        <dbReference type="EMBL" id="OGE29505.1"/>
    </source>
</evidence>
<name>A0A1F5JLL2_9BACT</name>
<sequence>MEKTELRPSYPVFSGSIKGITYIDGENFHRHCGQIESGAKPIFMYPPLGNIWIALEWFAQRFGIRTLTQLEREIDASEPLNPPSINNHTKSLGTQYSPEGVCYPFKPLMGYTLQSAIRFEQLREKMGHNAIYPVYMTHESTGLCRERTYGRLAEARLQDYYMQNFGHAEFDFYILKDSIQGVAEFVSFLLDASGKNIGANRFTRITNFIGTIKLINEAIKRLDLAESFEREVRYTQSLISARDFYKAERILQGARLELASGHLPDNKKDAVLNEMRQRLNELPKEREVPKGEIAIAGEIFLVEEMGSSAADLGSELGKRGYYYEKTVGHSHYTHKVRLDLRRLLGFCIRKINPFHKDHKRDAAAEAGLRRDAGGHSLDTAELATLINQGRARYDAVIEMFPYNCLPQIVDANIVKCIIPWYRLMFDEQTGIAGVKTRVEAFLEMIERRKGRKFTESRVL</sequence>
<gene>
    <name evidence="1" type="ORF">A2867_00870</name>
</gene>
<proteinExistence type="predicted"/>
<comment type="caution">
    <text evidence="1">The sequence shown here is derived from an EMBL/GenBank/DDBJ whole genome shotgun (WGS) entry which is preliminary data.</text>
</comment>
<dbReference type="AlphaFoldDB" id="A0A1F5JLL2"/>
<protein>
    <submittedName>
        <fullName evidence="1">Uncharacterized protein</fullName>
    </submittedName>
</protein>
<dbReference type="EMBL" id="MFCP01000005">
    <property type="protein sequence ID" value="OGE29505.1"/>
    <property type="molecule type" value="Genomic_DNA"/>
</dbReference>
<dbReference type="Proteomes" id="UP000177555">
    <property type="component" value="Unassembled WGS sequence"/>
</dbReference>